<comment type="caution">
    <text evidence="2">The sequence shown here is derived from an EMBL/GenBank/DDBJ whole genome shotgun (WGS) entry which is preliminary data.</text>
</comment>
<evidence type="ECO:0000313" key="2">
    <source>
        <dbReference type="EMBL" id="CAF4278488.1"/>
    </source>
</evidence>
<gene>
    <name evidence="1" type="ORF">OVA965_LOCUS36407</name>
    <name evidence="2" type="ORF">TMI583_LOCUS37419</name>
</gene>
<sequence>MNGSDNGWKYTFSELLKLGIEPSTLLTWGISIEQ</sequence>
<organism evidence="2 3">
    <name type="scientific">Didymodactylos carnosus</name>
    <dbReference type="NCBI Taxonomy" id="1234261"/>
    <lineage>
        <taxon>Eukaryota</taxon>
        <taxon>Metazoa</taxon>
        <taxon>Spiralia</taxon>
        <taxon>Gnathifera</taxon>
        <taxon>Rotifera</taxon>
        <taxon>Eurotatoria</taxon>
        <taxon>Bdelloidea</taxon>
        <taxon>Philodinida</taxon>
        <taxon>Philodinidae</taxon>
        <taxon>Didymodactylos</taxon>
    </lineage>
</organism>
<dbReference type="EMBL" id="CAJOBA010054874">
    <property type="protein sequence ID" value="CAF4278488.1"/>
    <property type="molecule type" value="Genomic_DNA"/>
</dbReference>
<protein>
    <submittedName>
        <fullName evidence="2">Uncharacterized protein</fullName>
    </submittedName>
</protein>
<proteinExistence type="predicted"/>
<dbReference type="Proteomes" id="UP000677228">
    <property type="component" value="Unassembled WGS sequence"/>
</dbReference>
<reference evidence="2" key="1">
    <citation type="submission" date="2021-02" db="EMBL/GenBank/DDBJ databases">
        <authorList>
            <person name="Nowell W R."/>
        </authorList>
    </citation>
    <scope>NUCLEOTIDE SEQUENCE</scope>
</reference>
<dbReference type="Proteomes" id="UP000682733">
    <property type="component" value="Unassembled WGS sequence"/>
</dbReference>
<name>A0A8S2T9A9_9BILA</name>
<evidence type="ECO:0000313" key="3">
    <source>
        <dbReference type="Proteomes" id="UP000682733"/>
    </source>
</evidence>
<dbReference type="EMBL" id="CAJNOK010032914">
    <property type="protein sequence ID" value="CAF1489019.1"/>
    <property type="molecule type" value="Genomic_DNA"/>
</dbReference>
<dbReference type="AlphaFoldDB" id="A0A8S2T9A9"/>
<accession>A0A8S2T9A9</accession>
<evidence type="ECO:0000313" key="1">
    <source>
        <dbReference type="EMBL" id="CAF1489019.1"/>
    </source>
</evidence>
<feature type="non-terminal residue" evidence="2">
    <location>
        <position position="34"/>
    </location>
</feature>